<feature type="compositionally biased region" description="Basic and acidic residues" evidence="1">
    <location>
        <begin position="458"/>
        <end position="471"/>
    </location>
</feature>
<keyword evidence="2" id="KW-1133">Transmembrane helix</keyword>
<evidence type="ECO:0000256" key="1">
    <source>
        <dbReference type="SAM" id="MobiDB-lite"/>
    </source>
</evidence>
<feature type="transmembrane region" description="Helical" evidence="2">
    <location>
        <begin position="21"/>
        <end position="39"/>
    </location>
</feature>
<organism evidence="3 4">
    <name type="scientific">Candidatus Scybalocola faecigallinarum</name>
    <dbReference type="NCBI Taxonomy" id="2840941"/>
    <lineage>
        <taxon>Bacteria</taxon>
        <taxon>Bacillati</taxon>
        <taxon>Bacillota</taxon>
        <taxon>Clostridia</taxon>
        <taxon>Lachnospirales</taxon>
        <taxon>Lachnospiraceae</taxon>
        <taxon>Lachnospiraceae incertae sedis</taxon>
        <taxon>Candidatus Scybalocola (ex Gilroy et al. 2021)</taxon>
    </lineage>
</organism>
<sequence length="490" mass="54202">MTKVLEIRDMVIRIYKGYESYFRIIFKFLVAFFVFGYVNSNLGYFPVLNNMGIRLVLSLICGIVPSSIFVLLVAIVTLLHLYRLSLVMMLLAFVVFVVFYFLYLKFAPNHGVLMLLIPVLMPLNLHFIIPLIAGLFFSPFTIVPVACSFIMMSVVHYIIEAAPMVEDAGTNIEAIVAAYQQVIDNVLANREMVLYAVVFALIIVLTYVVSRFPFDYAWYAGIGAGMLAGIIGLLVGGNMLGVSVSAGGVIIGSILSALFTALIQFMSCTVDYAHKEFVQFEDDDYVYYVRAIPKTGNGTAVSLTRERDSEEKHKFSLKEGLKTVLSRNEGEDDVFDEDFEDGGPSVQVTEGKASEHTRVFEEDKTLISQDTKVNASDIIIPEIKIPEKPNREKAPERKKAAVVSGTSKTARTGAALGANRTQKNTADTKTAATGRKPAASKTASAKAAETQALRSRTKASERSRELSRNFDFDFDDDGYDDSMEDYSSDD</sequence>
<keyword evidence="2" id="KW-0812">Transmembrane</keyword>
<keyword evidence="2" id="KW-0472">Membrane</keyword>
<feature type="compositionally biased region" description="Basic and acidic residues" evidence="1">
    <location>
        <begin position="384"/>
        <end position="399"/>
    </location>
</feature>
<dbReference type="EMBL" id="DVIT01000036">
    <property type="protein sequence ID" value="HIS47880.1"/>
    <property type="molecule type" value="Genomic_DNA"/>
</dbReference>
<feature type="transmembrane region" description="Helical" evidence="2">
    <location>
        <begin position="86"/>
        <end position="106"/>
    </location>
</feature>
<gene>
    <name evidence="3" type="ORF">IAB46_10095</name>
</gene>
<feature type="transmembrane region" description="Helical" evidence="2">
    <location>
        <begin position="192"/>
        <end position="209"/>
    </location>
</feature>
<protein>
    <submittedName>
        <fullName evidence="3">Uncharacterized protein</fullName>
    </submittedName>
</protein>
<reference evidence="3" key="2">
    <citation type="journal article" date="2021" name="PeerJ">
        <title>Extensive microbial diversity within the chicken gut microbiome revealed by metagenomics and culture.</title>
        <authorList>
            <person name="Gilroy R."/>
            <person name="Ravi A."/>
            <person name="Getino M."/>
            <person name="Pursley I."/>
            <person name="Horton D.L."/>
            <person name="Alikhan N.F."/>
            <person name="Baker D."/>
            <person name="Gharbi K."/>
            <person name="Hall N."/>
            <person name="Watson M."/>
            <person name="Adriaenssens E.M."/>
            <person name="Foster-Nyarko E."/>
            <person name="Jarju S."/>
            <person name="Secka A."/>
            <person name="Antonio M."/>
            <person name="Oren A."/>
            <person name="Chaudhuri R.R."/>
            <person name="La Ragione R."/>
            <person name="Hildebrand F."/>
            <person name="Pallen M.J."/>
        </authorList>
    </citation>
    <scope>NUCLEOTIDE SEQUENCE</scope>
    <source>
        <strain evidence="3">CHK178-757</strain>
    </source>
</reference>
<accession>A0A9D1JS02</accession>
<feature type="compositionally biased region" description="Low complexity" evidence="1">
    <location>
        <begin position="439"/>
        <end position="452"/>
    </location>
</feature>
<feature type="region of interest" description="Disordered" evidence="1">
    <location>
        <begin position="384"/>
        <end position="490"/>
    </location>
</feature>
<feature type="region of interest" description="Disordered" evidence="1">
    <location>
        <begin position="334"/>
        <end position="353"/>
    </location>
</feature>
<dbReference type="Proteomes" id="UP000823927">
    <property type="component" value="Unassembled WGS sequence"/>
</dbReference>
<feature type="compositionally biased region" description="Acidic residues" evidence="1">
    <location>
        <begin position="472"/>
        <end position="490"/>
    </location>
</feature>
<feature type="compositionally biased region" description="Polar residues" evidence="1">
    <location>
        <begin position="419"/>
        <end position="431"/>
    </location>
</feature>
<dbReference type="AlphaFoldDB" id="A0A9D1JS02"/>
<feature type="transmembrane region" description="Helical" evidence="2">
    <location>
        <begin position="216"/>
        <end position="236"/>
    </location>
</feature>
<evidence type="ECO:0000313" key="3">
    <source>
        <dbReference type="EMBL" id="HIS47880.1"/>
    </source>
</evidence>
<comment type="caution">
    <text evidence="3">The sequence shown here is derived from an EMBL/GenBank/DDBJ whole genome shotgun (WGS) entry which is preliminary data.</text>
</comment>
<evidence type="ECO:0000313" key="4">
    <source>
        <dbReference type="Proteomes" id="UP000823927"/>
    </source>
</evidence>
<feature type="transmembrane region" description="Helical" evidence="2">
    <location>
        <begin position="140"/>
        <end position="159"/>
    </location>
</feature>
<feature type="transmembrane region" description="Helical" evidence="2">
    <location>
        <begin position="112"/>
        <end position="133"/>
    </location>
</feature>
<name>A0A9D1JS02_9FIRM</name>
<proteinExistence type="predicted"/>
<feature type="transmembrane region" description="Helical" evidence="2">
    <location>
        <begin position="51"/>
        <end position="79"/>
    </location>
</feature>
<reference evidence="3" key="1">
    <citation type="submission" date="2020-10" db="EMBL/GenBank/DDBJ databases">
        <authorList>
            <person name="Gilroy R."/>
        </authorList>
    </citation>
    <scope>NUCLEOTIDE SEQUENCE</scope>
    <source>
        <strain evidence="3">CHK178-757</strain>
    </source>
</reference>
<evidence type="ECO:0000256" key="2">
    <source>
        <dbReference type="SAM" id="Phobius"/>
    </source>
</evidence>
<feature type="transmembrane region" description="Helical" evidence="2">
    <location>
        <begin position="242"/>
        <end position="265"/>
    </location>
</feature>